<dbReference type="Pfam" id="PF05719">
    <property type="entry name" value="GPP34"/>
    <property type="match status" value="1"/>
</dbReference>
<keyword evidence="3" id="KW-0446">Lipid-binding</keyword>
<evidence type="ECO:0008006" key="7">
    <source>
        <dbReference type="Google" id="ProtNLM"/>
    </source>
</evidence>
<evidence type="ECO:0000313" key="6">
    <source>
        <dbReference type="Proteomes" id="UP000612585"/>
    </source>
</evidence>
<proteinExistence type="predicted"/>
<dbReference type="Proteomes" id="UP000612585">
    <property type="component" value="Unassembled WGS sequence"/>
</dbReference>
<dbReference type="GO" id="GO:0005737">
    <property type="term" value="C:cytoplasm"/>
    <property type="evidence" value="ECO:0007669"/>
    <property type="project" value="UniProtKB-ARBA"/>
</dbReference>
<accession>A0A8J3Z915</accession>
<evidence type="ECO:0000313" key="5">
    <source>
        <dbReference type="EMBL" id="GIJ58612.1"/>
    </source>
</evidence>
<dbReference type="InterPro" id="IPR038261">
    <property type="entry name" value="GPP34-like_sf"/>
</dbReference>
<gene>
    <name evidence="5" type="ORF">Vau01_061280</name>
</gene>
<organism evidence="5 6">
    <name type="scientific">Virgisporangium aurantiacum</name>
    <dbReference type="NCBI Taxonomy" id="175570"/>
    <lineage>
        <taxon>Bacteria</taxon>
        <taxon>Bacillati</taxon>
        <taxon>Actinomycetota</taxon>
        <taxon>Actinomycetes</taxon>
        <taxon>Micromonosporales</taxon>
        <taxon>Micromonosporaceae</taxon>
        <taxon>Virgisporangium</taxon>
    </lineage>
</organism>
<protein>
    <recommendedName>
        <fullName evidence="7">Golgi phosphoprotein 3 (GPP34)</fullName>
    </recommendedName>
</protein>
<keyword evidence="4" id="KW-0472">Membrane</keyword>
<dbReference type="InterPro" id="IPR008628">
    <property type="entry name" value="GPP34-like"/>
</dbReference>
<dbReference type="EMBL" id="BOPG01000037">
    <property type="protein sequence ID" value="GIJ58612.1"/>
    <property type="molecule type" value="Genomic_DNA"/>
</dbReference>
<keyword evidence="6" id="KW-1185">Reference proteome</keyword>
<dbReference type="AlphaFoldDB" id="A0A8J3Z915"/>
<evidence type="ECO:0000256" key="1">
    <source>
        <dbReference type="ARBA" id="ARBA00004255"/>
    </source>
</evidence>
<reference evidence="5" key="1">
    <citation type="submission" date="2021-01" db="EMBL/GenBank/DDBJ databases">
        <title>Whole genome shotgun sequence of Virgisporangium aurantiacum NBRC 16421.</title>
        <authorList>
            <person name="Komaki H."/>
            <person name="Tamura T."/>
        </authorList>
    </citation>
    <scope>NUCLEOTIDE SEQUENCE</scope>
    <source>
        <strain evidence="5">NBRC 16421</strain>
    </source>
</reference>
<dbReference type="Gene3D" id="1.10.3630.10">
    <property type="entry name" value="yeast vps74-n-term truncation variant domain like"/>
    <property type="match status" value="1"/>
</dbReference>
<comment type="caution">
    <text evidence="5">The sequence shown here is derived from an EMBL/GenBank/DDBJ whole genome shotgun (WGS) entry which is preliminary data.</text>
</comment>
<dbReference type="GO" id="GO:0070273">
    <property type="term" value="F:phosphatidylinositol-4-phosphate binding"/>
    <property type="evidence" value="ECO:0007669"/>
    <property type="project" value="InterPro"/>
</dbReference>
<keyword evidence="2" id="KW-0333">Golgi apparatus</keyword>
<evidence type="ECO:0000256" key="2">
    <source>
        <dbReference type="ARBA" id="ARBA00023034"/>
    </source>
</evidence>
<name>A0A8J3Z915_9ACTN</name>
<comment type="subcellular location">
    <subcellularLocation>
        <location evidence="1">Golgi apparatus membrane</location>
        <topology evidence="1">Peripheral membrane protein</topology>
        <orientation evidence="1">Cytoplasmic side</orientation>
    </subcellularLocation>
</comment>
<evidence type="ECO:0000256" key="4">
    <source>
        <dbReference type="ARBA" id="ARBA00023136"/>
    </source>
</evidence>
<evidence type="ECO:0000256" key="3">
    <source>
        <dbReference type="ARBA" id="ARBA00023121"/>
    </source>
</evidence>
<dbReference type="GO" id="GO:0012505">
    <property type="term" value="C:endomembrane system"/>
    <property type="evidence" value="ECO:0007669"/>
    <property type="project" value="UniProtKB-ARBA"/>
</dbReference>
<sequence length="240" mass="26327">MRKQPITRRNRRRGSAPATAVVKGGVAALLADQFFLIAHEDRTGKSRLHPRATGLGLAAALLGELMMQGRVRAVDGELFVVNPEPPGDALAHDVLDLLIAQRHHRELRTWLAFLAQDAADRVGERLIRAGVVEPVVRRRLLSTHTLYLPMNSDQRNQAAWIQVRLANILVQGRVVDITDRALSGLVAATGLTRHVLWDLPVHRPGLGHLHSVVESLPTDLRELVDHTEAAVGSVLAAGRR</sequence>